<dbReference type="PANTHER" id="PTHR40128:SF1">
    <property type="entry name" value="PHYTANOYL-COA HYDROXYLASE"/>
    <property type="match status" value="1"/>
</dbReference>
<evidence type="ECO:0000313" key="2">
    <source>
        <dbReference type="Proteomes" id="UP001304300"/>
    </source>
</evidence>
<dbReference type="Pfam" id="PF05721">
    <property type="entry name" value="PhyH"/>
    <property type="match status" value="1"/>
</dbReference>
<accession>A0AAQ3QUV3</accession>
<name>A0AAQ3QUV3_9BACT</name>
<dbReference type="InterPro" id="IPR008775">
    <property type="entry name" value="Phytyl_CoA_dOase-like"/>
</dbReference>
<proteinExistence type="predicted"/>
<organism evidence="1 2">
    <name type="scientific">Rubellicoccus peritrichatus</name>
    <dbReference type="NCBI Taxonomy" id="3080537"/>
    <lineage>
        <taxon>Bacteria</taxon>
        <taxon>Pseudomonadati</taxon>
        <taxon>Verrucomicrobiota</taxon>
        <taxon>Opitutia</taxon>
        <taxon>Puniceicoccales</taxon>
        <taxon>Cerasicoccaceae</taxon>
        <taxon>Rubellicoccus</taxon>
    </lineage>
</organism>
<sequence length="305" mass="34524">MLSSTFPLISANLELDTSEEAFGVLNSSADILHQPKVLAQRLDEDGYLYIPGFWERDEVRKVRSAIVDRMVEQGLLTADAIQGDIVVAKELQNAFIAEIGMGIPEVKSLLFGQRMMRFWENVFEESALHFDFIWLRAMGLKAYSKPHCDIVYMGRGTRQLYTAWTPFGDIGYDVGGLMLLEGSHKQRDRIKTYLSRDVDSYCQNGPHAEAIEAGEKAWEWDGALSKNPVSLREKFGGRWLSTEFKMGDVIVFGMEMIHASIQNQTDQIRISSDTRYQRSSQPADHRWVGENPIAHGLAGKRGRIC</sequence>
<keyword evidence="1" id="KW-0223">Dioxygenase</keyword>
<protein>
    <submittedName>
        <fullName evidence="1">Phytanoyl-CoA dioxygenase family protein</fullName>
    </submittedName>
</protein>
<keyword evidence="1" id="KW-0560">Oxidoreductase</keyword>
<dbReference type="RefSeq" id="WP_317832326.1">
    <property type="nucleotide sequence ID" value="NZ_CP136920.1"/>
</dbReference>
<dbReference type="Proteomes" id="UP001304300">
    <property type="component" value="Chromosome"/>
</dbReference>
<evidence type="ECO:0000313" key="1">
    <source>
        <dbReference type="EMBL" id="WOO40187.1"/>
    </source>
</evidence>
<dbReference type="EMBL" id="CP136920">
    <property type="protein sequence ID" value="WOO40187.1"/>
    <property type="molecule type" value="Genomic_DNA"/>
</dbReference>
<dbReference type="Gene3D" id="2.60.120.620">
    <property type="entry name" value="q2cbj1_9rhob like domain"/>
    <property type="match status" value="1"/>
</dbReference>
<dbReference type="SUPFAM" id="SSF51197">
    <property type="entry name" value="Clavaminate synthase-like"/>
    <property type="match status" value="1"/>
</dbReference>
<dbReference type="PANTHER" id="PTHR40128">
    <property type="entry name" value="EXPRESSED PROTEIN"/>
    <property type="match status" value="1"/>
</dbReference>
<reference evidence="1 2" key="1">
    <citation type="submission" date="2023-10" db="EMBL/GenBank/DDBJ databases">
        <title>Rubellicoccus peritrichatus gen. nov., sp. nov., isolated from an algae of coral reef tank.</title>
        <authorList>
            <person name="Luo J."/>
        </authorList>
    </citation>
    <scope>NUCLEOTIDE SEQUENCE [LARGE SCALE GENOMIC DNA]</scope>
    <source>
        <strain evidence="1 2">CR14</strain>
    </source>
</reference>
<dbReference type="KEGG" id="puo:RZN69_16320"/>
<gene>
    <name evidence="1" type="ORF">RZN69_16320</name>
</gene>
<dbReference type="AlphaFoldDB" id="A0AAQ3QUV3"/>
<dbReference type="GO" id="GO:0016706">
    <property type="term" value="F:2-oxoglutarate-dependent dioxygenase activity"/>
    <property type="evidence" value="ECO:0007669"/>
    <property type="project" value="UniProtKB-ARBA"/>
</dbReference>
<keyword evidence="2" id="KW-1185">Reference proteome</keyword>